<dbReference type="AlphaFoldDB" id="A0A0D0VUT6"/>
<name>A0A0D0VUT6_CRYGA</name>
<reference evidence="1" key="1">
    <citation type="submission" date="2015-01" db="EMBL/GenBank/DDBJ databases">
        <title>The Genome Sequence of Cryptococcus gattii CA1280.</title>
        <authorList>
            <consortium name="The Broad Institute Genomics Platform"/>
            <person name="Cuomo C."/>
            <person name="Litvintseva A."/>
            <person name="Chen Y."/>
            <person name="Heitman J."/>
            <person name="Sun S."/>
            <person name="Springer D."/>
            <person name="Dromer F."/>
            <person name="Young S."/>
            <person name="Zeng Q."/>
            <person name="Gargeya S."/>
            <person name="Abouelleil A."/>
            <person name="Alvarado L."/>
            <person name="Chapman S.B."/>
            <person name="Gainer-Dewar J."/>
            <person name="Goldberg J."/>
            <person name="Griggs A."/>
            <person name="Gujja S."/>
            <person name="Hansen M."/>
            <person name="Howarth C."/>
            <person name="Imamovic A."/>
            <person name="Larimer J."/>
            <person name="Murphy C."/>
            <person name="Naylor J."/>
            <person name="Pearson M."/>
            <person name="Priest M."/>
            <person name="Roberts A."/>
            <person name="Saif S."/>
            <person name="Shea T."/>
            <person name="Sykes S."/>
            <person name="Wortman J."/>
            <person name="Nusbaum C."/>
            <person name="Birren B."/>
        </authorList>
    </citation>
    <scope>NUCLEOTIDE SEQUENCE [LARGE SCALE GENOMIC DNA]</scope>
    <source>
        <strain evidence="1">CA1280</strain>
    </source>
</reference>
<protein>
    <submittedName>
        <fullName evidence="1">Unplaced genomic scaffold supercont1.1, whole genome shotgun sequence</fullName>
    </submittedName>
</protein>
<dbReference type="OrthoDB" id="10479400at2759"/>
<accession>A0A0D0VUT6</accession>
<proteinExistence type="predicted"/>
<dbReference type="EMBL" id="KN847973">
    <property type="protein sequence ID" value="KIR50244.1"/>
    <property type="molecule type" value="Genomic_DNA"/>
</dbReference>
<evidence type="ECO:0000313" key="1">
    <source>
        <dbReference type="EMBL" id="KIR50244.1"/>
    </source>
</evidence>
<dbReference type="HOGENOM" id="CLU_3227227_0_0_1"/>
<organism evidence="1">
    <name type="scientific">Cryptococcus bacillisporus CA1280</name>
    <dbReference type="NCBI Taxonomy" id="1296109"/>
    <lineage>
        <taxon>Eukaryota</taxon>
        <taxon>Fungi</taxon>
        <taxon>Dikarya</taxon>
        <taxon>Basidiomycota</taxon>
        <taxon>Agaricomycotina</taxon>
        <taxon>Tremellomycetes</taxon>
        <taxon>Tremellales</taxon>
        <taxon>Cryptococcaceae</taxon>
        <taxon>Cryptococcus</taxon>
        <taxon>Cryptococcus gattii species complex</taxon>
    </lineage>
</organism>
<sequence>MVTTPHLQIAITQEHFWEPQTFGNGIKGTVLILHPAYCTLFISI</sequence>
<feature type="non-terminal residue" evidence="1">
    <location>
        <position position="44"/>
    </location>
</feature>
<gene>
    <name evidence="1" type="ORF">I312_00175</name>
</gene>